<evidence type="ECO:0008006" key="3">
    <source>
        <dbReference type="Google" id="ProtNLM"/>
    </source>
</evidence>
<sequence>MNTVGVHAMATRWATSADDLNATVSPTNLGFSWQPSATAVNAAHAEVTAFTAALAARVGSTATHVSEADTRYLANETRSAHQLASVAQPVTSV</sequence>
<keyword evidence="2" id="KW-1185">Reference proteome</keyword>
<comment type="caution">
    <text evidence="1">The sequence shown here is derived from an EMBL/GenBank/DDBJ whole genome shotgun (WGS) entry which is preliminary data.</text>
</comment>
<organism evidence="1 2">
    <name type="scientific">Mycobacterium [tuberculosis] TKK-01-0051</name>
    <dbReference type="NCBI Taxonomy" id="1324261"/>
    <lineage>
        <taxon>Bacteria</taxon>
        <taxon>Bacillati</taxon>
        <taxon>Actinomycetota</taxon>
        <taxon>Actinomycetes</taxon>
        <taxon>Mycobacteriales</taxon>
        <taxon>Mycobacteriaceae</taxon>
        <taxon>Mycobacterium</taxon>
        <taxon>Mycobacterium avium complex (MAC)</taxon>
    </lineage>
</organism>
<dbReference type="Proteomes" id="UP000025947">
    <property type="component" value="Unassembled WGS sequence"/>
</dbReference>
<protein>
    <recommendedName>
        <fullName evidence="3">PE domain-containing protein</fullName>
    </recommendedName>
</protein>
<evidence type="ECO:0000313" key="1">
    <source>
        <dbReference type="EMBL" id="KBZ68114.1"/>
    </source>
</evidence>
<dbReference type="AlphaFoldDB" id="A0A051UFU6"/>
<accession>A0A051UFU6</accession>
<dbReference type="HOGENOM" id="CLU_147965_2_0_11"/>
<name>A0A051UFU6_9MYCO</name>
<gene>
    <name evidence="1" type="ORF">K875_00659</name>
</gene>
<proteinExistence type="predicted"/>
<evidence type="ECO:0000313" key="2">
    <source>
        <dbReference type="Proteomes" id="UP000025947"/>
    </source>
</evidence>
<reference evidence="1 2" key="1">
    <citation type="submission" date="2014-04" db="EMBL/GenBank/DDBJ databases">
        <title>The Genome Sequence of Mycobacterium tuberculosis TKK-01-0051.</title>
        <authorList>
            <consortium name="The Broad Institute Genomics Platform"/>
            <consortium name="The Broad Institute Genome Sequencing Center for Infectious Disease"/>
            <person name="Earl A.M."/>
            <person name="Cohen K."/>
            <person name="Pym A."/>
            <person name="Bishai W."/>
            <person name="Maharaj K."/>
            <person name="Desjardins C."/>
            <person name="Abeel T."/>
            <person name="Young S."/>
            <person name="Zeng Q."/>
            <person name="Gargeya S."/>
            <person name="Abouelleil A."/>
            <person name="Alvarado L."/>
            <person name="Chapman S.B."/>
            <person name="Gainer-Dewar J."/>
            <person name="Goldberg J."/>
            <person name="Griggs A."/>
            <person name="Gujja S."/>
            <person name="Hansen M."/>
            <person name="Howarth C."/>
            <person name="Imamovic A."/>
            <person name="Larimer J."/>
            <person name="Murphy C."/>
            <person name="Naylor J."/>
            <person name="Pearson M."/>
            <person name="Poon T.W."/>
            <person name="Priest M."/>
            <person name="Roberts A."/>
            <person name="Saif S."/>
            <person name="Shea T."/>
            <person name="Sykes S."/>
            <person name="Wortman J."/>
            <person name="Nusbaum C."/>
            <person name="Birren B."/>
        </authorList>
    </citation>
    <scope>NUCLEOTIDE SEQUENCE [LARGE SCALE GENOMIC DNA]</scope>
    <source>
        <strain evidence="1 2">TKK-01-0051</strain>
    </source>
</reference>
<dbReference type="EMBL" id="JLXW01000002">
    <property type="protein sequence ID" value="KBZ68114.1"/>
    <property type="molecule type" value="Genomic_DNA"/>
</dbReference>